<keyword evidence="1" id="KW-1133">Transmembrane helix</keyword>
<protein>
    <recommendedName>
        <fullName evidence="4">DUF4153 domain-containing protein</fullName>
    </recommendedName>
</protein>
<organism evidence="2 3">
    <name type="scientific">Roseateles depolymerans</name>
    <dbReference type="NCBI Taxonomy" id="76731"/>
    <lineage>
        <taxon>Bacteria</taxon>
        <taxon>Pseudomonadati</taxon>
        <taxon>Pseudomonadota</taxon>
        <taxon>Betaproteobacteria</taxon>
        <taxon>Burkholderiales</taxon>
        <taxon>Sphaerotilaceae</taxon>
        <taxon>Roseateles</taxon>
    </lineage>
</organism>
<evidence type="ECO:0000313" key="2">
    <source>
        <dbReference type="EMBL" id="PZP34404.1"/>
    </source>
</evidence>
<evidence type="ECO:0008006" key="4">
    <source>
        <dbReference type="Google" id="ProtNLM"/>
    </source>
</evidence>
<keyword evidence="1" id="KW-0472">Membrane</keyword>
<comment type="caution">
    <text evidence="2">The sequence shown here is derived from an EMBL/GenBank/DDBJ whole genome shotgun (WGS) entry which is preliminary data.</text>
</comment>
<feature type="transmembrane region" description="Helical" evidence="1">
    <location>
        <begin position="97"/>
        <end position="115"/>
    </location>
</feature>
<dbReference type="Proteomes" id="UP000249633">
    <property type="component" value="Unassembled WGS sequence"/>
</dbReference>
<feature type="transmembrane region" description="Helical" evidence="1">
    <location>
        <begin position="211"/>
        <end position="230"/>
    </location>
</feature>
<feature type="transmembrane region" description="Helical" evidence="1">
    <location>
        <begin position="242"/>
        <end position="261"/>
    </location>
</feature>
<sequence>MSESRSLRYILLGLIQGVLLWAVQRADTLPADTAWRHALLALLTLLPLLIYQSAESPWTPHRRALVVGTISVLLALGTYWQGSTGTDASRPNYDSPALLGLLSWPLLTLALLQGWNVERRRFDYTRLFELAWRNTILLALAASLVGLFWAALWAGAWLLDSIGIATVKELISQSAFAFPATCAAFGLAWAQGLMRSQAINSVRRIWLGLNAWFFPLTIGFGLAWVIALPFTGLDTLFSTRQAAFLLLWFALLSIKFCNAAWQDGREAPPYPAWLSFFLQWAQLCLLAVVAVAGMALQARIHQHGLSTDRIWAAYGVGLASLYAIGYGLSVLPRWRAHGWMACVGPTNTVVAAVGLIGALLLLSPVLDARQLATRSQLARLEGGAIAPDQFDFATLAHRYGRFGREATEVLSTRTGSARDLQIAALARAALSAPCCGRAGTPVANGAEAVASLRLWPRNASLDPEFAARLSSPTADWRDAECLRHAPRCLLWRVDLDGDRSPEIVMLHAGAERTLGVYKRQDGAWRYLGAYIAPTSGGFDALAKSIEAGEVELRPARLPDLVIGSRPASFSPN</sequence>
<accession>A0A2W5DX61</accession>
<dbReference type="AlphaFoldDB" id="A0A2W5DX61"/>
<gene>
    <name evidence="2" type="ORF">DI603_05460</name>
</gene>
<feature type="transmembrane region" description="Helical" evidence="1">
    <location>
        <begin position="136"/>
        <end position="158"/>
    </location>
</feature>
<feature type="transmembrane region" description="Helical" evidence="1">
    <location>
        <begin position="273"/>
        <end position="298"/>
    </location>
</feature>
<reference evidence="2 3" key="1">
    <citation type="submission" date="2017-08" db="EMBL/GenBank/DDBJ databases">
        <title>Infants hospitalized years apart are colonized by the same room-sourced microbial strains.</title>
        <authorList>
            <person name="Brooks B."/>
            <person name="Olm M.R."/>
            <person name="Firek B.A."/>
            <person name="Baker R."/>
            <person name="Thomas B.C."/>
            <person name="Morowitz M.J."/>
            <person name="Banfield J.F."/>
        </authorList>
    </citation>
    <scope>NUCLEOTIDE SEQUENCE [LARGE SCALE GENOMIC DNA]</scope>
    <source>
        <strain evidence="2">S2_012_000_R2_81</strain>
    </source>
</reference>
<feature type="transmembrane region" description="Helical" evidence="1">
    <location>
        <begin position="338"/>
        <end position="362"/>
    </location>
</feature>
<dbReference type="EMBL" id="QFOD01000004">
    <property type="protein sequence ID" value="PZP34404.1"/>
    <property type="molecule type" value="Genomic_DNA"/>
</dbReference>
<evidence type="ECO:0000256" key="1">
    <source>
        <dbReference type="SAM" id="Phobius"/>
    </source>
</evidence>
<feature type="transmembrane region" description="Helical" evidence="1">
    <location>
        <begin position="170"/>
        <end position="190"/>
    </location>
</feature>
<proteinExistence type="predicted"/>
<feature type="transmembrane region" description="Helical" evidence="1">
    <location>
        <begin position="310"/>
        <end position="331"/>
    </location>
</feature>
<name>A0A2W5DX61_9BURK</name>
<evidence type="ECO:0000313" key="3">
    <source>
        <dbReference type="Proteomes" id="UP000249633"/>
    </source>
</evidence>
<feature type="transmembrane region" description="Helical" evidence="1">
    <location>
        <begin position="64"/>
        <end position="82"/>
    </location>
</feature>
<feature type="transmembrane region" description="Helical" evidence="1">
    <location>
        <begin position="35"/>
        <end position="52"/>
    </location>
</feature>
<keyword evidence="1" id="KW-0812">Transmembrane</keyword>
<dbReference type="Pfam" id="PF13687">
    <property type="entry name" value="DUF4153"/>
    <property type="match status" value="1"/>
</dbReference>
<dbReference type="InterPro" id="IPR025291">
    <property type="entry name" value="DUF4153"/>
</dbReference>